<feature type="compositionally biased region" description="Polar residues" evidence="2">
    <location>
        <begin position="194"/>
        <end position="206"/>
    </location>
</feature>
<dbReference type="STRING" id="717646.M2N211"/>
<organism evidence="3 4">
    <name type="scientific">Baudoinia panamericana (strain UAMH 10762)</name>
    <name type="common">Angels' share fungus</name>
    <name type="synonym">Baudoinia compniacensis (strain UAMH 10762)</name>
    <dbReference type="NCBI Taxonomy" id="717646"/>
    <lineage>
        <taxon>Eukaryota</taxon>
        <taxon>Fungi</taxon>
        <taxon>Dikarya</taxon>
        <taxon>Ascomycota</taxon>
        <taxon>Pezizomycotina</taxon>
        <taxon>Dothideomycetes</taxon>
        <taxon>Dothideomycetidae</taxon>
        <taxon>Mycosphaerellales</taxon>
        <taxon>Teratosphaeriaceae</taxon>
        <taxon>Baudoinia</taxon>
    </lineage>
</organism>
<sequence length="514" mass="56113">MTGLEVIGCVASVVSAFHGAAELIQMLKERKEKKKKRKQEEIERIIEAKMLHQSLVQGEQDCERCSAEGQQRFGHAFNRGDDIAVSQLKDVVIHLQGEVIRALQIAMAVESAVLNVPRLHESSILDRTTAVRSMQDLCQRIAMRMPPQRYLGGEYADFGMATSGITFAGVHRSDTAERAGRLSLNDSVRLGSEAGSSHQATESVGSMTDRDDHAEGETGPLNRIPTTLSGSSAVSPEPLTPSSSAASTRSVHLQEPDREMARSSSAPEVVTKGYESLMSRPPRPSLHAQPSSIPPRANFASFGDLQPGYAAPSPVVESEEPWLPWDRPTSLNNYHGFCKGAWLVRSSPQSGLSIAMLTDNSGQQAPYWKCKHCAFRSKATAGANHTPDQIYFAKSGIRYRWLFLAKSHVPAQESFRRPENYAYACIFCAAQGHSGAAHVDLDSLLWHITAKHKTTMMTPEVRSKTRCIVGGTADRTDETWDINLPETIKRSMGTAFGGLVIGAVTGIPGYGDRI</sequence>
<dbReference type="OMA" id="CKGAWAV"/>
<dbReference type="eggNOG" id="ENOG502SPD8">
    <property type="taxonomic scope" value="Eukaryota"/>
</dbReference>
<feature type="compositionally biased region" description="Basic and acidic residues" evidence="2">
    <location>
        <begin position="252"/>
        <end position="261"/>
    </location>
</feature>
<keyword evidence="1" id="KW-0175">Coiled coil</keyword>
<dbReference type="EMBL" id="KB445561">
    <property type="protein sequence ID" value="EMC92999.1"/>
    <property type="molecule type" value="Genomic_DNA"/>
</dbReference>
<feature type="coiled-coil region" evidence="1">
    <location>
        <begin position="21"/>
        <end position="48"/>
    </location>
</feature>
<dbReference type="AlphaFoldDB" id="M2N211"/>
<dbReference type="PANTHER" id="PTHR42354">
    <property type="entry name" value="C2H2-TYPE DOMAIN-CONTAINING PROTEIN"/>
    <property type="match status" value="1"/>
</dbReference>
<dbReference type="Proteomes" id="UP000011761">
    <property type="component" value="Unassembled WGS sequence"/>
</dbReference>
<dbReference type="KEGG" id="bcom:BAUCODRAFT_96468"/>
<evidence type="ECO:0000256" key="2">
    <source>
        <dbReference type="SAM" id="MobiDB-lite"/>
    </source>
</evidence>
<evidence type="ECO:0000256" key="1">
    <source>
        <dbReference type="SAM" id="Coils"/>
    </source>
</evidence>
<dbReference type="OrthoDB" id="25896at2759"/>
<feature type="region of interest" description="Disordered" evidence="2">
    <location>
        <begin position="191"/>
        <end position="300"/>
    </location>
</feature>
<keyword evidence="4" id="KW-1185">Reference proteome</keyword>
<reference evidence="3 4" key="1">
    <citation type="journal article" date="2012" name="PLoS Pathog.">
        <title>Diverse lifestyles and strategies of plant pathogenesis encoded in the genomes of eighteen Dothideomycetes fungi.</title>
        <authorList>
            <person name="Ohm R.A."/>
            <person name="Feau N."/>
            <person name="Henrissat B."/>
            <person name="Schoch C.L."/>
            <person name="Horwitz B.A."/>
            <person name="Barry K.W."/>
            <person name="Condon B.J."/>
            <person name="Copeland A.C."/>
            <person name="Dhillon B."/>
            <person name="Glaser F."/>
            <person name="Hesse C.N."/>
            <person name="Kosti I."/>
            <person name="LaButti K."/>
            <person name="Lindquist E.A."/>
            <person name="Lucas S."/>
            <person name="Salamov A.A."/>
            <person name="Bradshaw R.E."/>
            <person name="Ciuffetti L."/>
            <person name="Hamelin R.C."/>
            <person name="Kema G.H.J."/>
            <person name="Lawrence C."/>
            <person name="Scott J.A."/>
            <person name="Spatafora J.W."/>
            <person name="Turgeon B.G."/>
            <person name="de Wit P.J.G.M."/>
            <person name="Zhong S."/>
            <person name="Goodwin S.B."/>
            <person name="Grigoriev I.V."/>
        </authorList>
    </citation>
    <scope>NUCLEOTIDE SEQUENCE [LARGE SCALE GENOMIC DNA]</scope>
    <source>
        <strain evidence="3 4">UAMH 10762</strain>
    </source>
</reference>
<gene>
    <name evidence="3" type="ORF">BAUCODRAFT_96468</name>
</gene>
<evidence type="ECO:0000313" key="3">
    <source>
        <dbReference type="EMBL" id="EMC92999.1"/>
    </source>
</evidence>
<accession>M2N211</accession>
<evidence type="ECO:0000313" key="4">
    <source>
        <dbReference type="Proteomes" id="UP000011761"/>
    </source>
</evidence>
<protein>
    <submittedName>
        <fullName evidence="3">Uncharacterized protein</fullName>
    </submittedName>
</protein>
<dbReference type="GeneID" id="19117509"/>
<name>M2N211_BAUPA</name>
<dbReference type="RefSeq" id="XP_007680235.1">
    <property type="nucleotide sequence ID" value="XM_007682045.1"/>
</dbReference>
<dbReference type="HOGENOM" id="CLU_036220_0_0_1"/>
<proteinExistence type="predicted"/>
<feature type="compositionally biased region" description="Polar residues" evidence="2">
    <location>
        <begin position="224"/>
        <end position="251"/>
    </location>
</feature>
<dbReference type="PANTHER" id="PTHR42354:SF1">
    <property type="entry name" value="C2H2-TYPE DOMAIN-CONTAINING PROTEIN"/>
    <property type="match status" value="1"/>
</dbReference>